<dbReference type="InterPro" id="IPR000601">
    <property type="entry name" value="PKD_dom"/>
</dbReference>
<dbReference type="STRING" id="279360.MB14_10005"/>
<gene>
    <name evidence="2" type="ORF">MB14_10005</name>
</gene>
<comment type="caution">
    <text evidence="2">The sequence shown here is derived from an EMBL/GenBank/DDBJ whole genome shotgun (WGS) entry which is preliminary data.</text>
</comment>
<organism evidence="2 3">
    <name type="scientific">Roseivirga ehrenbergii (strain DSM 102268 / JCM 13514 / KCTC 12282 / NCIMB 14502 / KMM 6017)</name>
    <dbReference type="NCBI Taxonomy" id="279360"/>
    <lineage>
        <taxon>Bacteria</taxon>
        <taxon>Pseudomonadati</taxon>
        <taxon>Bacteroidota</taxon>
        <taxon>Cytophagia</taxon>
        <taxon>Cytophagales</taxon>
        <taxon>Roseivirgaceae</taxon>
        <taxon>Roseivirga</taxon>
    </lineage>
</organism>
<dbReference type="Pfam" id="PF13585">
    <property type="entry name" value="CHU_C"/>
    <property type="match status" value="1"/>
</dbReference>
<dbReference type="InterPro" id="IPR013783">
    <property type="entry name" value="Ig-like_fold"/>
</dbReference>
<proteinExistence type="predicted"/>
<dbReference type="RefSeq" id="WP_062593579.1">
    <property type="nucleotide sequence ID" value="NZ_LQZQ01000050.1"/>
</dbReference>
<sequence length="577" mass="63097">MKIEAKALSKSITPFGVLILLLLVFSNHVSGQTQSQLTANFEVDHVIGCAPFTLNITNVKASTQFDYLNTTDPNNCSTFQQDPGQCFTNFQAEQQFEYTQPGVYYVIGISQSLPNGEQSDYIKITVIEAIEPTYNVFACANNEVFLDIDFTQDSYDSYSIDFGDGSPIQTIDKATDSNELPYTYAAAGNYSITVQGLASGNATNCSDFTKSITTLDSSPTPVINSLKVLDATTLEINYESLDSRIVHTLVIESEDGSQTDLITLDPSTNATNYTYTNSNFDFVNTVYSVKIESTTQCDNTAIPSETVHTVAAQYSATYVNSDIQIDFDFNTVNNSAYEIVFFENDNSTADKFTTNTGTTQRMLSNCTLVENYYFEATFGAATSKSAPIIPDLSGTLSPPAIQSMDGELVNATFELEFNQAPVGTSNYRIYKKNPDDTFSAIGTSSSPEFTDTNLKSGQLELCYTVAYEDDCGNTSEMSPEFCFPLSVGTIRLPNAFTPNGDGINDTFTVGDGVFINFHMQIFDRWGNLIFNSTNPSIGWDGTYNGTPASIGGYAYRISFQDAGNTTIQQTGTLVLIR</sequence>
<evidence type="ECO:0000259" key="1">
    <source>
        <dbReference type="PROSITE" id="PS50093"/>
    </source>
</evidence>
<dbReference type="InterPro" id="IPR035986">
    <property type="entry name" value="PKD_dom_sf"/>
</dbReference>
<dbReference type="Proteomes" id="UP000075583">
    <property type="component" value="Unassembled WGS sequence"/>
</dbReference>
<dbReference type="NCBIfam" id="TIGR04131">
    <property type="entry name" value="Bac_Flav_CTERM"/>
    <property type="match status" value="1"/>
</dbReference>
<dbReference type="EMBL" id="LQZQ01000050">
    <property type="protein sequence ID" value="KYG71643.1"/>
    <property type="molecule type" value="Genomic_DNA"/>
</dbReference>
<feature type="domain" description="PKD" evidence="1">
    <location>
        <begin position="157"/>
        <end position="194"/>
    </location>
</feature>
<dbReference type="SUPFAM" id="SSF49299">
    <property type="entry name" value="PKD domain"/>
    <property type="match status" value="1"/>
</dbReference>
<name>A0A150WYT3_ROSEK</name>
<dbReference type="PROSITE" id="PS50093">
    <property type="entry name" value="PKD"/>
    <property type="match status" value="1"/>
</dbReference>
<dbReference type="InterPro" id="IPR026341">
    <property type="entry name" value="T9SS_type_B"/>
</dbReference>
<keyword evidence="3" id="KW-1185">Reference proteome</keyword>
<evidence type="ECO:0000313" key="2">
    <source>
        <dbReference type="EMBL" id="KYG71643.1"/>
    </source>
</evidence>
<protein>
    <recommendedName>
        <fullName evidence="1">PKD domain-containing protein</fullName>
    </recommendedName>
</protein>
<dbReference type="AlphaFoldDB" id="A0A150WYT3"/>
<reference evidence="2" key="1">
    <citation type="submission" date="2016-01" db="EMBL/GenBank/DDBJ databases">
        <title>Genome sequencing of Roseivirga ehrenbergii KMM 6017.</title>
        <authorList>
            <person name="Selvaratnam C."/>
            <person name="Thevarajoo S."/>
            <person name="Goh K.M."/>
            <person name="Ee R."/>
            <person name="Chan K.-G."/>
            <person name="Chong C.S."/>
        </authorList>
    </citation>
    <scope>NUCLEOTIDE SEQUENCE [LARGE SCALE GENOMIC DNA]</scope>
    <source>
        <strain evidence="2">KMM 6017</strain>
    </source>
</reference>
<dbReference type="OrthoDB" id="631648at2"/>
<accession>A0A150WYT3</accession>
<dbReference type="Gene3D" id="2.60.40.10">
    <property type="entry name" value="Immunoglobulins"/>
    <property type="match status" value="1"/>
</dbReference>
<evidence type="ECO:0000313" key="3">
    <source>
        <dbReference type="Proteomes" id="UP000075583"/>
    </source>
</evidence>